<dbReference type="PANTHER" id="PTHR46957">
    <property type="entry name" value="CYTOKINE RECEPTOR"/>
    <property type="match status" value="1"/>
</dbReference>
<dbReference type="Proteomes" id="UP000006620">
    <property type="component" value="Chromosome"/>
</dbReference>
<dbReference type="KEGG" id="pms:KNP414_07289"/>
<dbReference type="AlphaFoldDB" id="F8FP20"/>
<dbReference type="Pfam" id="PF00041">
    <property type="entry name" value="fn3"/>
    <property type="match status" value="1"/>
</dbReference>
<dbReference type="Pfam" id="PF00404">
    <property type="entry name" value="Dockerin_1"/>
    <property type="match status" value="1"/>
</dbReference>
<evidence type="ECO:0000313" key="2">
    <source>
        <dbReference type="EMBL" id="AEI45799.1"/>
    </source>
</evidence>
<reference evidence="3" key="1">
    <citation type="submission" date="2011-06" db="EMBL/GenBank/DDBJ databases">
        <title>Complete genome sequence of Paenibacillus mucilaginosus KNP414.</title>
        <authorList>
            <person name="Wang J."/>
            <person name="Hu S."/>
            <person name="Hu X."/>
            <person name="Zhang B."/>
            <person name="Dong D."/>
            <person name="Zhang S."/>
            <person name="Zhao K."/>
            <person name="Wu D."/>
        </authorList>
    </citation>
    <scope>NUCLEOTIDE SEQUENCE [LARGE SCALE GENOMIC DNA]</scope>
    <source>
        <strain evidence="3">KNP414</strain>
    </source>
</reference>
<accession>F8FP20</accession>
<dbReference type="SUPFAM" id="SSF49265">
    <property type="entry name" value="Fibronectin type III"/>
    <property type="match status" value="2"/>
</dbReference>
<name>F8FP20_PAEMK</name>
<feature type="domain" description="Fibronectin type-III" evidence="1">
    <location>
        <begin position="718"/>
        <end position="805"/>
    </location>
</feature>
<dbReference type="InterPro" id="IPR036116">
    <property type="entry name" value="FN3_sf"/>
</dbReference>
<organism evidence="2 3">
    <name type="scientific">Paenibacillus mucilaginosus (strain KNP414)</name>
    <dbReference type="NCBI Taxonomy" id="1036673"/>
    <lineage>
        <taxon>Bacteria</taxon>
        <taxon>Bacillati</taxon>
        <taxon>Bacillota</taxon>
        <taxon>Bacilli</taxon>
        <taxon>Bacillales</taxon>
        <taxon>Paenibacillaceae</taxon>
        <taxon>Paenibacillus</taxon>
    </lineage>
</organism>
<dbReference type="HOGENOM" id="CLU_005493_0_0_9"/>
<dbReference type="CDD" id="cd00063">
    <property type="entry name" value="FN3"/>
    <property type="match status" value="3"/>
</dbReference>
<dbReference type="GO" id="GO:0004553">
    <property type="term" value="F:hydrolase activity, hydrolyzing O-glycosyl compounds"/>
    <property type="evidence" value="ECO:0007669"/>
    <property type="project" value="InterPro"/>
</dbReference>
<dbReference type="InterPro" id="IPR002105">
    <property type="entry name" value="Dockerin_1_rpt"/>
</dbReference>
<dbReference type="InterPro" id="IPR036439">
    <property type="entry name" value="Dockerin_dom_sf"/>
</dbReference>
<dbReference type="InterPro" id="IPR008965">
    <property type="entry name" value="CBM2/CBM3_carb-bd_dom_sf"/>
</dbReference>
<dbReference type="PANTHER" id="PTHR46957:SF3">
    <property type="entry name" value="CYTOKINE RECEPTOR"/>
    <property type="match status" value="1"/>
</dbReference>
<dbReference type="InterPro" id="IPR050713">
    <property type="entry name" value="RTP_Phos/Ushers"/>
</dbReference>
<proteinExistence type="predicted"/>
<dbReference type="InterPro" id="IPR013783">
    <property type="entry name" value="Ig-like_fold"/>
</dbReference>
<dbReference type="PROSITE" id="PS00018">
    <property type="entry name" value="EF_HAND_1"/>
    <property type="match status" value="2"/>
</dbReference>
<sequence>MLLLLVPLAALAEEEDVSVGIQSADLTGPNLDQLKIVAGAYSPYEIKELTAEVGDRKTVLMLSGYQWTGTISLEGLPKGDHILRVTAYTYEGSSASTEQTVTLEGPTVIEITEPMDGTVIRNGRIPFKGKAITGNGTEISVAVAYTIDGQYHSRSIYIQPGQTAYFDASPYQGKKITFHFISGDEKAPILDREVYVEKSQRLTESLRVDGKLLDWNAERVLYKADGILHIEDRASGQVTSLPKLTVATKNEKLVGSGAIFEVIAGYRVRDPYYKPIWWNGSELVELAKAGAVQDVNGIYTAYFADGGLFILNTATGEKKAIPPAFPGSYYYSVLLNEDGSATISGSGLFRYLPDGSIQTLMEDRNAGYQGLLHSGNDYVYTDGWKVYRYDGQTVSVLKENDTIMMEAGKQYLYQNGWLAYIKKSATGSAQLFLRSPEGTEKQLTFLSSAPVLQALAEDGSVAYTFNYKTYIHSAQGSKALEVSTSLGSTFHLPALGGWNQMLGSGLYQVLTGPVDLDNTPPAWPANGQLTVTDLTYKSVKLHWPAAADAKGVTGYVIYRDDFILDVVGPDTREYTTGVYQGQQVKLTVKAEDGAGNAGEALETSVTVPEHDYYPPEWNNGNELTVTDVTYTSAKLAWPAAYDHPAVLRYAVYRDDARIDEVPGDTTEYTATGLTPGTSYRFTIAAEDEFNQSQNNPTAVVTTPELTNSGDTEAPVWPEGSSLSVSEITYSSAYLNWTFAEDNAAVTSYELYRDGELVDSVSGDVYGYLAEGLASGRTYLFSVIAKDAAGHASTGNPSVSVTTAVYGSGGNPVPSATSLSLQAKPGFIDKDSVLEVYLKADQAKDLYSFLSKVQYDPSRLKLAQVLLHSEFGRENTTAVLSQNTSVPGQVKLTGTLLGSVPGRGDGTHLVILKFKTLQNGPSVISLLPGAVVADSQGRQTTLKNGSQLTVYVGGGDYDGDGQIGLSDLVLISRASGLSQGQTGFDSRFDINNDGKISASDVQYIAGRVGSV</sequence>
<dbReference type="EMBL" id="CP002869">
    <property type="protein sequence ID" value="AEI45799.1"/>
    <property type="molecule type" value="Genomic_DNA"/>
</dbReference>
<dbReference type="SUPFAM" id="SSF49384">
    <property type="entry name" value="Carbohydrate-binding domain"/>
    <property type="match status" value="1"/>
</dbReference>
<dbReference type="Gene3D" id="1.10.1330.10">
    <property type="entry name" value="Dockerin domain"/>
    <property type="match status" value="1"/>
</dbReference>
<gene>
    <name evidence="2" type="primary">chiA14</name>
    <name evidence="2" type="ordered locus">KNP414_07289</name>
</gene>
<evidence type="ECO:0000259" key="1">
    <source>
        <dbReference type="PROSITE" id="PS50853"/>
    </source>
</evidence>
<dbReference type="InterPro" id="IPR018247">
    <property type="entry name" value="EF_Hand_1_Ca_BS"/>
</dbReference>
<protein>
    <submittedName>
        <fullName evidence="2">ChiA14</fullName>
    </submittedName>
</protein>
<dbReference type="SUPFAM" id="SSF63446">
    <property type="entry name" value="Type I dockerin domain"/>
    <property type="match status" value="1"/>
</dbReference>
<dbReference type="PROSITE" id="PS50853">
    <property type="entry name" value="FN3"/>
    <property type="match status" value="2"/>
</dbReference>
<dbReference type="SMART" id="SM00060">
    <property type="entry name" value="FN3"/>
    <property type="match status" value="3"/>
</dbReference>
<dbReference type="Gene3D" id="2.60.40.680">
    <property type="match status" value="1"/>
</dbReference>
<dbReference type="GO" id="GO:0000272">
    <property type="term" value="P:polysaccharide catabolic process"/>
    <property type="evidence" value="ECO:0007669"/>
    <property type="project" value="InterPro"/>
</dbReference>
<feature type="domain" description="Fibronectin type-III" evidence="1">
    <location>
        <begin position="619"/>
        <end position="705"/>
    </location>
</feature>
<dbReference type="Gene3D" id="2.60.40.10">
    <property type="entry name" value="Immunoglobulins"/>
    <property type="match status" value="3"/>
</dbReference>
<dbReference type="GO" id="GO:0030246">
    <property type="term" value="F:carbohydrate binding"/>
    <property type="evidence" value="ECO:0007669"/>
    <property type="project" value="InterPro"/>
</dbReference>
<evidence type="ECO:0000313" key="3">
    <source>
        <dbReference type="Proteomes" id="UP000006620"/>
    </source>
</evidence>
<dbReference type="GO" id="GO:0016020">
    <property type="term" value="C:membrane"/>
    <property type="evidence" value="ECO:0007669"/>
    <property type="project" value="UniProtKB-SubCell"/>
</dbReference>
<dbReference type="PATRIC" id="fig|1036673.3.peg.6803"/>
<reference evidence="2 3" key="2">
    <citation type="journal article" date="2013" name="Genome Announc.">
        <title>Genome Sequence of Growth-Improving Paenibacillus mucilaginosus Strain KNP414.</title>
        <authorList>
            <person name="Lu J.J."/>
            <person name="Wang J.F."/>
            <person name="Hu X.F."/>
        </authorList>
    </citation>
    <scope>NUCLEOTIDE SEQUENCE [LARGE SCALE GENOMIC DNA]</scope>
    <source>
        <strain evidence="2 3">KNP414</strain>
    </source>
</reference>
<dbReference type="InterPro" id="IPR003961">
    <property type="entry name" value="FN3_dom"/>
</dbReference>
<dbReference type="CDD" id="cd08547">
    <property type="entry name" value="Type_II_cohesin"/>
    <property type="match status" value="1"/>
</dbReference>